<dbReference type="AlphaFoldDB" id="A0A0F9HNY0"/>
<dbReference type="Pfam" id="PF08100">
    <property type="entry name" value="Dimerisation"/>
    <property type="match status" value="1"/>
</dbReference>
<evidence type="ECO:0000256" key="3">
    <source>
        <dbReference type="ARBA" id="ARBA00022691"/>
    </source>
</evidence>
<proteinExistence type="predicted"/>
<dbReference type="GO" id="GO:0008168">
    <property type="term" value="F:methyltransferase activity"/>
    <property type="evidence" value="ECO:0007669"/>
    <property type="project" value="UniProtKB-KW"/>
</dbReference>
<keyword evidence="3" id="KW-0949">S-adenosyl-L-methionine</keyword>
<keyword evidence="2" id="KW-0808">Transferase</keyword>
<evidence type="ECO:0000256" key="1">
    <source>
        <dbReference type="ARBA" id="ARBA00022603"/>
    </source>
</evidence>
<keyword evidence="1" id="KW-0489">Methyltransferase</keyword>
<dbReference type="SUPFAM" id="SSF46785">
    <property type="entry name" value="Winged helix' DNA-binding domain"/>
    <property type="match status" value="1"/>
</dbReference>
<gene>
    <name evidence="5" type="ORF">LCGC14_1680150</name>
</gene>
<dbReference type="InterPro" id="IPR012967">
    <property type="entry name" value="COMT_dimerisation"/>
</dbReference>
<organism evidence="5">
    <name type="scientific">marine sediment metagenome</name>
    <dbReference type="NCBI Taxonomy" id="412755"/>
    <lineage>
        <taxon>unclassified sequences</taxon>
        <taxon>metagenomes</taxon>
        <taxon>ecological metagenomes</taxon>
    </lineage>
</organism>
<name>A0A0F9HNY0_9ZZZZ</name>
<accession>A0A0F9HNY0</accession>
<protein>
    <recommendedName>
        <fullName evidence="4">O-methyltransferase dimerisation domain-containing protein</fullName>
    </recommendedName>
</protein>
<reference evidence="5" key="1">
    <citation type="journal article" date="2015" name="Nature">
        <title>Complex archaea that bridge the gap between prokaryotes and eukaryotes.</title>
        <authorList>
            <person name="Spang A."/>
            <person name="Saw J.H."/>
            <person name="Jorgensen S.L."/>
            <person name="Zaremba-Niedzwiedzka K."/>
            <person name="Martijn J."/>
            <person name="Lind A.E."/>
            <person name="van Eijk R."/>
            <person name="Schleper C."/>
            <person name="Guy L."/>
            <person name="Ettema T.J."/>
        </authorList>
    </citation>
    <scope>NUCLEOTIDE SEQUENCE</scope>
</reference>
<dbReference type="InterPro" id="IPR036388">
    <property type="entry name" value="WH-like_DNA-bd_sf"/>
</dbReference>
<evidence type="ECO:0000256" key="2">
    <source>
        <dbReference type="ARBA" id="ARBA00022679"/>
    </source>
</evidence>
<feature type="domain" description="O-methyltransferase dimerisation" evidence="4">
    <location>
        <begin position="15"/>
        <end position="92"/>
    </location>
</feature>
<dbReference type="Gene3D" id="1.10.10.10">
    <property type="entry name" value="Winged helix-like DNA-binding domain superfamily/Winged helix DNA-binding domain"/>
    <property type="match status" value="1"/>
</dbReference>
<dbReference type="GO" id="GO:0032259">
    <property type="term" value="P:methylation"/>
    <property type="evidence" value="ECO:0007669"/>
    <property type="project" value="UniProtKB-KW"/>
</dbReference>
<evidence type="ECO:0000313" key="5">
    <source>
        <dbReference type="EMBL" id="KKM17001.1"/>
    </source>
</evidence>
<dbReference type="FunFam" id="1.10.10.10:FF:000358">
    <property type="entry name" value="Acetylserotonin O-methyltransferase"/>
    <property type="match status" value="1"/>
</dbReference>
<evidence type="ECO:0000259" key="4">
    <source>
        <dbReference type="Pfam" id="PF08100"/>
    </source>
</evidence>
<comment type="caution">
    <text evidence="5">The sequence shown here is derived from an EMBL/GenBank/DDBJ whole genome shotgun (WGS) entry which is preliminary data.</text>
</comment>
<dbReference type="InterPro" id="IPR036390">
    <property type="entry name" value="WH_DNA-bd_sf"/>
</dbReference>
<dbReference type="EMBL" id="LAZR01014548">
    <property type="protein sequence ID" value="KKM17001.1"/>
    <property type="molecule type" value="Genomic_DNA"/>
</dbReference>
<dbReference type="GO" id="GO:0046983">
    <property type="term" value="F:protein dimerization activity"/>
    <property type="evidence" value="ECO:0007669"/>
    <property type="project" value="InterPro"/>
</dbReference>
<sequence>MFDPQGNGPQYIEDIATAYWYSSALFTAMELGVFNELEDGGLAASELAQRLEIEPEACVRFLNALSALGLVKCAVGGNSKYFNSSVASECLVKGSPSYQGDSVLWRKNLSRGWEHLRESLKKGGRVALPPDDSDNSDKIAERFRRQC</sequence>